<evidence type="ECO:0000256" key="5">
    <source>
        <dbReference type="ARBA" id="ARBA00022694"/>
    </source>
</evidence>
<evidence type="ECO:0000256" key="8">
    <source>
        <dbReference type="RuleBase" id="RU004398"/>
    </source>
</evidence>
<evidence type="ECO:0000313" key="10">
    <source>
        <dbReference type="Proteomes" id="UP000054248"/>
    </source>
</evidence>
<dbReference type="SUPFAM" id="SSF143870">
    <property type="entry name" value="PF0523-like"/>
    <property type="match status" value="1"/>
</dbReference>
<dbReference type="PANTHER" id="PTHR15840:SF10">
    <property type="entry name" value="EKC_KEOPS COMPLEX SUBUNIT TPRKB"/>
    <property type="match status" value="1"/>
</dbReference>
<dbReference type="OrthoDB" id="329139at2759"/>
<evidence type="ECO:0000256" key="4">
    <source>
        <dbReference type="ARBA" id="ARBA00016009"/>
    </source>
</evidence>
<evidence type="ECO:0000256" key="2">
    <source>
        <dbReference type="ARBA" id="ARBA00005546"/>
    </source>
</evidence>
<dbReference type="InterPro" id="IPR036504">
    <property type="entry name" value="CGI121/TPRKB_sf"/>
</dbReference>
<dbReference type="Proteomes" id="UP000054248">
    <property type="component" value="Unassembled WGS sequence"/>
</dbReference>
<evidence type="ECO:0000256" key="1">
    <source>
        <dbReference type="ARBA" id="ARBA00004123"/>
    </source>
</evidence>
<protein>
    <recommendedName>
        <fullName evidence="4">EKC/KEOPS complex subunit CGI121</fullName>
    </recommendedName>
    <alternativeName>
        <fullName evidence="3">EKC/KEOPS complex subunit cgi121</fullName>
    </alternativeName>
</protein>
<organism evidence="9 10">
    <name type="scientific">Tulasnella calospora MUT 4182</name>
    <dbReference type="NCBI Taxonomy" id="1051891"/>
    <lineage>
        <taxon>Eukaryota</taxon>
        <taxon>Fungi</taxon>
        <taxon>Dikarya</taxon>
        <taxon>Basidiomycota</taxon>
        <taxon>Agaricomycotina</taxon>
        <taxon>Agaricomycetes</taxon>
        <taxon>Cantharellales</taxon>
        <taxon>Tulasnellaceae</taxon>
        <taxon>Tulasnella</taxon>
    </lineage>
</organism>
<comment type="subcellular location">
    <subcellularLocation>
        <location evidence="1">Nucleus</location>
    </subcellularLocation>
</comment>
<dbReference type="AlphaFoldDB" id="A0A0C3QMN5"/>
<reference evidence="9 10" key="1">
    <citation type="submission" date="2014-04" db="EMBL/GenBank/DDBJ databases">
        <authorList>
            <consortium name="DOE Joint Genome Institute"/>
            <person name="Kuo A."/>
            <person name="Girlanda M."/>
            <person name="Perotto S."/>
            <person name="Kohler A."/>
            <person name="Nagy L.G."/>
            <person name="Floudas D."/>
            <person name="Copeland A."/>
            <person name="Barry K.W."/>
            <person name="Cichocki N."/>
            <person name="Veneault-Fourrey C."/>
            <person name="LaButti K."/>
            <person name="Lindquist E.A."/>
            <person name="Lipzen A."/>
            <person name="Lundell T."/>
            <person name="Morin E."/>
            <person name="Murat C."/>
            <person name="Sun H."/>
            <person name="Tunlid A."/>
            <person name="Henrissat B."/>
            <person name="Grigoriev I.V."/>
            <person name="Hibbett D.S."/>
            <person name="Martin F."/>
            <person name="Nordberg H.P."/>
            <person name="Cantor M.N."/>
            <person name="Hua S.X."/>
        </authorList>
    </citation>
    <scope>NUCLEOTIDE SEQUENCE [LARGE SCALE GENOMIC DNA]</scope>
    <source>
        <strain evidence="9 10">MUT 4182</strain>
    </source>
</reference>
<dbReference type="HOGENOM" id="CLU_065847_1_2_1"/>
<reference evidence="10" key="2">
    <citation type="submission" date="2015-01" db="EMBL/GenBank/DDBJ databases">
        <title>Evolutionary Origins and Diversification of the Mycorrhizal Mutualists.</title>
        <authorList>
            <consortium name="DOE Joint Genome Institute"/>
            <consortium name="Mycorrhizal Genomics Consortium"/>
            <person name="Kohler A."/>
            <person name="Kuo A."/>
            <person name="Nagy L.G."/>
            <person name="Floudas D."/>
            <person name="Copeland A."/>
            <person name="Barry K.W."/>
            <person name="Cichocki N."/>
            <person name="Veneault-Fourrey C."/>
            <person name="LaButti K."/>
            <person name="Lindquist E.A."/>
            <person name="Lipzen A."/>
            <person name="Lundell T."/>
            <person name="Morin E."/>
            <person name="Murat C."/>
            <person name="Riley R."/>
            <person name="Ohm R."/>
            <person name="Sun H."/>
            <person name="Tunlid A."/>
            <person name="Henrissat B."/>
            <person name="Grigoriev I.V."/>
            <person name="Hibbett D.S."/>
            <person name="Martin F."/>
        </authorList>
    </citation>
    <scope>NUCLEOTIDE SEQUENCE [LARGE SCALE GENOMIC DNA]</scope>
    <source>
        <strain evidence="10">MUT 4182</strain>
    </source>
</reference>
<dbReference type="EMBL" id="KN822986">
    <property type="protein sequence ID" value="KIO29161.1"/>
    <property type="molecule type" value="Genomic_DNA"/>
</dbReference>
<comment type="function">
    <text evidence="7">Component of the EKC/KEOPS complex that is required for the formation of a threonylcarbamoyl group on adenosine at position 37 (t(6)A37) in tRNAs that read codons beginning with adenine. The complex is probably involved in the transfer of the threonylcarbamoyl moiety of threonylcarbamoyl-AMP (TC-AMP) to the N6 group of A37. CGI121 acts as an allosteric effector that regulates the t(6)A activity of the complex. The EKC/KEOPS complex also promotes both telomere uncapping and telomere elongation. The complex is required for efficient recruitment of transcriptional coactivators. CGI121 is not required for tRNA modification.</text>
</comment>
<dbReference type="GO" id="GO:0000408">
    <property type="term" value="C:EKC/KEOPS complex"/>
    <property type="evidence" value="ECO:0007669"/>
    <property type="project" value="TreeGrafter"/>
</dbReference>
<dbReference type="GO" id="GO:0002949">
    <property type="term" value="P:tRNA threonylcarbamoyladenosine modification"/>
    <property type="evidence" value="ECO:0007669"/>
    <property type="project" value="TreeGrafter"/>
</dbReference>
<gene>
    <name evidence="9" type="ORF">M407DRAFT_70869</name>
</gene>
<keyword evidence="6 8" id="KW-0539">Nucleus</keyword>
<proteinExistence type="inferred from homology"/>
<keyword evidence="5" id="KW-0819">tRNA processing</keyword>
<dbReference type="InterPro" id="IPR013926">
    <property type="entry name" value="CGI121/TPRKB"/>
</dbReference>
<sequence length="221" mass="23988">MSTIEAYSYPHLPNDLSRVFVGLLVNVKNASAIRSRIIAASTAAGESGDVEREAVNFAFIDARTLTSREHLLAALYVALVAASHSDLTTKTVHSEIIWALNYSNNITESIKRFGVSDATTSLIVVRVGDKQKLPSGSKALVEEDVRDMVSSVVEGQWASLDQLTGVTDWSLVRKYYKLNSDPVVTRFPNAKNASGHEVPPKLKSIMNEIVVSAVAMKSVLA</sequence>
<evidence type="ECO:0000256" key="3">
    <source>
        <dbReference type="ARBA" id="ARBA00015316"/>
    </source>
</evidence>
<dbReference type="GO" id="GO:0005634">
    <property type="term" value="C:nucleus"/>
    <property type="evidence" value="ECO:0007669"/>
    <property type="project" value="UniProtKB-SubCell"/>
</dbReference>
<dbReference type="Pfam" id="PF08617">
    <property type="entry name" value="CGI-121"/>
    <property type="match status" value="1"/>
</dbReference>
<evidence type="ECO:0000313" key="9">
    <source>
        <dbReference type="EMBL" id="KIO29161.1"/>
    </source>
</evidence>
<name>A0A0C3QMN5_9AGAM</name>
<evidence type="ECO:0000256" key="7">
    <source>
        <dbReference type="ARBA" id="ARBA00025043"/>
    </source>
</evidence>
<evidence type="ECO:0000256" key="6">
    <source>
        <dbReference type="ARBA" id="ARBA00023242"/>
    </source>
</evidence>
<dbReference type="Gene3D" id="3.30.2380.10">
    <property type="entry name" value="CGI121/TPRKB"/>
    <property type="match status" value="1"/>
</dbReference>
<accession>A0A0C3QMN5</accession>
<dbReference type="PANTHER" id="PTHR15840">
    <property type="entry name" value="CGI-121 FAMILY MEMBER"/>
    <property type="match status" value="1"/>
</dbReference>
<dbReference type="GO" id="GO:0005829">
    <property type="term" value="C:cytosol"/>
    <property type="evidence" value="ECO:0007669"/>
    <property type="project" value="TreeGrafter"/>
</dbReference>
<comment type="similarity">
    <text evidence="2 8">Belongs to the CGI121/TPRKB family.</text>
</comment>
<dbReference type="STRING" id="1051891.A0A0C3QMN5"/>
<keyword evidence="10" id="KW-1185">Reference proteome</keyword>